<dbReference type="WBParaSite" id="SBAD_0000297901-mRNA-1">
    <property type="protein sequence ID" value="SBAD_0000297901-mRNA-1"/>
    <property type="gene ID" value="SBAD_0000297901"/>
</dbReference>
<evidence type="ECO:0000313" key="3">
    <source>
        <dbReference type="EMBL" id="VDO99115.1"/>
    </source>
</evidence>
<evidence type="ECO:0000256" key="1">
    <source>
        <dbReference type="ARBA" id="ARBA00005578"/>
    </source>
</evidence>
<dbReference type="Proteomes" id="UP000270296">
    <property type="component" value="Unassembled WGS sequence"/>
</dbReference>
<dbReference type="InterPro" id="IPR050961">
    <property type="entry name" value="BolA/IbaG_stress_morph_reg"/>
</dbReference>
<dbReference type="Pfam" id="PF01722">
    <property type="entry name" value="BolA"/>
    <property type="match status" value="1"/>
</dbReference>
<keyword evidence="4" id="KW-1185">Reference proteome</keyword>
<reference evidence="3 4" key="2">
    <citation type="submission" date="2018-11" db="EMBL/GenBank/DDBJ databases">
        <authorList>
            <consortium name="Pathogen Informatics"/>
        </authorList>
    </citation>
    <scope>NUCLEOTIDE SEQUENCE [LARGE SCALE GENOMIC DNA]</scope>
</reference>
<sequence>MKATSIVVLRVGLAVRSKVCCLSSFTFLASGGESHFSLLIVSERFEGLNLIERHRLVNKILKTELNGGLHALCLLTLSPSEWKSDELKNPFAPSCQQKWP</sequence>
<dbReference type="SUPFAM" id="SSF82657">
    <property type="entry name" value="BolA-like"/>
    <property type="match status" value="1"/>
</dbReference>
<reference evidence="5" key="1">
    <citation type="submission" date="2016-06" db="UniProtKB">
        <authorList>
            <consortium name="WormBaseParasite"/>
        </authorList>
    </citation>
    <scope>IDENTIFICATION</scope>
</reference>
<proteinExistence type="inferred from homology"/>
<dbReference type="InterPro" id="IPR036065">
    <property type="entry name" value="BolA-like_sf"/>
</dbReference>
<dbReference type="PANTHER" id="PTHR46229:SF2">
    <property type="entry name" value="BOLA-LIKE PROTEIN 1"/>
    <property type="match status" value="1"/>
</dbReference>
<dbReference type="PANTHER" id="PTHR46229">
    <property type="entry name" value="BOLA TRANSCRIPTION REGULATOR"/>
    <property type="match status" value="1"/>
</dbReference>
<gene>
    <name evidence="3" type="ORF">SBAD_LOCUS2840</name>
</gene>
<evidence type="ECO:0000256" key="2">
    <source>
        <dbReference type="RuleBase" id="RU003860"/>
    </source>
</evidence>
<dbReference type="OrthoDB" id="4983at2759"/>
<dbReference type="InterPro" id="IPR002634">
    <property type="entry name" value="BolA"/>
</dbReference>
<protein>
    <submittedName>
        <fullName evidence="5">BolA-like protein 1</fullName>
    </submittedName>
</protein>
<organism evidence="5">
    <name type="scientific">Soboliphyme baturini</name>
    <dbReference type="NCBI Taxonomy" id="241478"/>
    <lineage>
        <taxon>Eukaryota</taxon>
        <taxon>Metazoa</taxon>
        <taxon>Ecdysozoa</taxon>
        <taxon>Nematoda</taxon>
        <taxon>Enoplea</taxon>
        <taxon>Dorylaimia</taxon>
        <taxon>Dioctophymatida</taxon>
        <taxon>Dioctophymatoidea</taxon>
        <taxon>Soboliphymatidae</taxon>
        <taxon>Soboliphyme</taxon>
    </lineage>
</organism>
<evidence type="ECO:0000313" key="5">
    <source>
        <dbReference type="WBParaSite" id="SBAD_0000297901-mRNA-1"/>
    </source>
</evidence>
<comment type="similarity">
    <text evidence="1 2">Belongs to the BolA/IbaG family.</text>
</comment>
<evidence type="ECO:0000313" key="4">
    <source>
        <dbReference type="Proteomes" id="UP000270296"/>
    </source>
</evidence>
<accession>A0A183IGU5</accession>
<name>A0A183IGU5_9BILA</name>
<dbReference type="EMBL" id="UZAM01007433">
    <property type="protein sequence ID" value="VDO99115.1"/>
    <property type="molecule type" value="Genomic_DNA"/>
</dbReference>
<dbReference type="Gene3D" id="3.30.300.90">
    <property type="entry name" value="BolA-like"/>
    <property type="match status" value="1"/>
</dbReference>
<dbReference type="AlphaFoldDB" id="A0A183IGU5"/>